<comment type="caution">
    <text evidence="2">The sequence shown here is derived from an EMBL/GenBank/DDBJ whole genome shotgun (WGS) entry which is preliminary data.</text>
</comment>
<name>A0A4C1T1C1_EUMVA</name>
<keyword evidence="3" id="KW-1185">Reference proteome</keyword>
<accession>A0A4C1T1C1</accession>
<sequence length="107" mass="12180">MIGRTEGWMHCIKDTARRGEKGKGYGKRQSVPQRMQEKHLLNKSQSMEGQWWMHRRATSGGGQCGIAFRGGIPDEINAIGTMLNVLLPDDDPSNDTQYTIEKTRYRL</sequence>
<protein>
    <submittedName>
        <fullName evidence="2">Uncharacterized protein</fullName>
    </submittedName>
</protein>
<evidence type="ECO:0000313" key="2">
    <source>
        <dbReference type="EMBL" id="GBP07996.1"/>
    </source>
</evidence>
<evidence type="ECO:0000313" key="3">
    <source>
        <dbReference type="Proteomes" id="UP000299102"/>
    </source>
</evidence>
<feature type="region of interest" description="Disordered" evidence="1">
    <location>
        <begin position="13"/>
        <end position="33"/>
    </location>
</feature>
<dbReference type="Proteomes" id="UP000299102">
    <property type="component" value="Unassembled WGS sequence"/>
</dbReference>
<feature type="compositionally biased region" description="Basic and acidic residues" evidence="1">
    <location>
        <begin position="13"/>
        <end position="23"/>
    </location>
</feature>
<dbReference type="EMBL" id="BGZK01000028">
    <property type="protein sequence ID" value="GBP07996.1"/>
    <property type="molecule type" value="Genomic_DNA"/>
</dbReference>
<organism evidence="2 3">
    <name type="scientific">Eumeta variegata</name>
    <name type="common">Bagworm moth</name>
    <name type="synonym">Eumeta japonica</name>
    <dbReference type="NCBI Taxonomy" id="151549"/>
    <lineage>
        <taxon>Eukaryota</taxon>
        <taxon>Metazoa</taxon>
        <taxon>Ecdysozoa</taxon>
        <taxon>Arthropoda</taxon>
        <taxon>Hexapoda</taxon>
        <taxon>Insecta</taxon>
        <taxon>Pterygota</taxon>
        <taxon>Neoptera</taxon>
        <taxon>Endopterygota</taxon>
        <taxon>Lepidoptera</taxon>
        <taxon>Glossata</taxon>
        <taxon>Ditrysia</taxon>
        <taxon>Tineoidea</taxon>
        <taxon>Psychidae</taxon>
        <taxon>Oiketicinae</taxon>
        <taxon>Eumeta</taxon>
    </lineage>
</organism>
<gene>
    <name evidence="2" type="ORF">EVAR_78121_1</name>
</gene>
<reference evidence="2 3" key="1">
    <citation type="journal article" date="2019" name="Commun. Biol.">
        <title>The bagworm genome reveals a unique fibroin gene that provides high tensile strength.</title>
        <authorList>
            <person name="Kono N."/>
            <person name="Nakamura H."/>
            <person name="Ohtoshi R."/>
            <person name="Tomita M."/>
            <person name="Numata K."/>
            <person name="Arakawa K."/>
        </authorList>
    </citation>
    <scope>NUCLEOTIDE SEQUENCE [LARGE SCALE GENOMIC DNA]</scope>
</reference>
<evidence type="ECO:0000256" key="1">
    <source>
        <dbReference type="SAM" id="MobiDB-lite"/>
    </source>
</evidence>
<proteinExistence type="predicted"/>
<dbReference type="AlphaFoldDB" id="A0A4C1T1C1"/>